<dbReference type="Gene3D" id="2.70.150.10">
    <property type="entry name" value="Calcium-transporting ATPase, cytoplasmic transduction domain A"/>
    <property type="match status" value="1"/>
</dbReference>
<dbReference type="SUPFAM" id="SSF81665">
    <property type="entry name" value="Calcium ATPase, transmembrane domain M"/>
    <property type="match status" value="1"/>
</dbReference>
<name>A0A1G6KU34_9ACTN</name>
<reference evidence="10" key="1">
    <citation type="submission" date="2016-10" db="EMBL/GenBank/DDBJ databases">
        <authorList>
            <person name="Varghese N."/>
            <person name="Submissions S."/>
        </authorList>
    </citation>
    <scope>NUCLEOTIDE SEQUENCE [LARGE SCALE GENOMIC DNA]</scope>
    <source>
        <strain evidence="10">DSM 22619</strain>
    </source>
</reference>
<keyword evidence="6" id="KW-0547">Nucleotide-binding</keyword>
<feature type="transmembrane region" description="Helical" evidence="6">
    <location>
        <begin position="55"/>
        <end position="74"/>
    </location>
</feature>
<dbReference type="GO" id="GO:0016887">
    <property type="term" value="F:ATP hydrolysis activity"/>
    <property type="evidence" value="ECO:0007669"/>
    <property type="project" value="InterPro"/>
</dbReference>
<dbReference type="NCBIfam" id="TIGR01494">
    <property type="entry name" value="ATPase_P-type"/>
    <property type="match status" value="1"/>
</dbReference>
<keyword evidence="3 6" id="KW-0812">Transmembrane</keyword>
<dbReference type="GO" id="GO:0046872">
    <property type="term" value="F:metal ion binding"/>
    <property type="evidence" value="ECO:0007669"/>
    <property type="project" value="UniProtKB-KW"/>
</dbReference>
<dbReference type="PANTHER" id="PTHR48085">
    <property type="entry name" value="CADMIUM/ZINC-TRANSPORTING ATPASE HMA2-RELATED"/>
    <property type="match status" value="1"/>
</dbReference>
<keyword evidence="6" id="KW-0067">ATP-binding</keyword>
<keyword evidence="10" id="KW-1185">Reference proteome</keyword>
<evidence type="ECO:0000313" key="10">
    <source>
        <dbReference type="Proteomes" id="UP000198528"/>
    </source>
</evidence>
<evidence type="ECO:0000256" key="5">
    <source>
        <dbReference type="ARBA" id="ARBA00023136"/>
    </source>
</evidence>
<comment type="similarity">
    <text evidence="2 6">Belongs to the cation transport ATPase (P-type) (TC 3.A.3) family. Type IB subfamily.</text>
</comment>
<evidence type="ECO:0000256" key="7">
    <source>
        <dbReference type="SAM" id="MobiDB-lite"/>
    </source>
</evidence>
<keyword evidence="4 6" id="KW-1133">Transmembrane helix</keyword>
<evidence type="ECO:0000256" key="4">
    <source>
        <dbReference type="ARBA" id="ARBA00022989"/>
    </source>
</evidence>
<accession>A0A1G6KU34</accession>
<evidence type="ECO:0000313" key="9">
    <source>
        <dbReference type="EMBL" id="SDC34590.1"/>
    </source>
</evidence>
<comment type="subcellular location">
    <subcellularLocation>
        <location evidence="1">Cell membrane</location>
        <topology evidence="1">Multi-pass membrane protein</topology>
    </subcellularLocation>
</comment>
<evidence type="ECO:0000259" key="8">
    <source>
        <dbReference type="Pfam" id="PF00122"/>
    </source>
</evidence>
<dbReference type="InterPro" id="IPR051014">
    <property type="entry name" value="Cation_Transport_ATPase_IB"/>
</dbReference>
<dbReference type="NCBIfam" id="TIGR01525">
    <property type="entry name" value="ATPase-IB_hvy"/>
    <property type="match status" value="1"/>
</dbReference>
<dbReference type="Pfam" id="PF00122">
    <property type="entry name" value="E1-E2_ATPase"/>
    <property type="match status" value="1"/>
</dbReference>
<evidence type="ECO:0000256" key="6">
    <source>
        <dbReference type="RuleBase" id="RU362081"/>
    </source>
</evidence>
<dbReference type="GO" id="GO:0019829">
    <property type="term" value="F:ATPase-coupled monoatomic cation transmembrane transporter activity"/>
    <property type="evidence" value="ECO:0007669"/>
    <property type="project" value="InterPro"/>
</dbReference>
<dbReference type="InterPro" id="IPR023214">
    <property type="entry name" value="HAD_sf"/>
</dbReference>
<feature type="transmembrane region" description="Helical" evidence="6">
    <location>
        <begin position="111"/>
        <end position="128"/>
    </location>
</feature>
<dbReference type="GO" id="GO:0005524">
    <property type="term" value="F:ATP binding"/>
    <property type="evidence" value="ECO:0007669"/>
    <property type="project" value="UniProtKB-UniRule"/>
</dbReference>
<dbReference type="InterPro" id="IPR001757">
    <property type="entry name" value="P_typ_ATPase"/>
</dbReference>
<feature type="transmembrane region" description="Helical" evidence="6">
    <location>
        <begin position="318"/>
        <end position="342"/>
    </location>
</feature>
<keyword evidence="6" id="KW-0479">Metal-binding</keyword>
<feature type="transmembrane region" description="Helical" evidence="6">
    <location>
        <begin position="284"/>
        <end position="306"/>
    </location>
</feature>
<dbReference type="AlphaFoldDB" id="A0A1G6KU34"/>
<dbReference type="GO" id="GO:0015086">
    <property type="term" value="F:cadmium ion transmembrane transporter activity"/>
    <property type="evidence" value="ECO:0007669"/>
    <property type="project" value="TreeGrafter"/>
</dbReference>
<dbReference type="PROSITE" id="PS00154">
    <property type="entry name" value="ATPASE_E1_E2"/>
    <property type="match status" value="1"/>
</dbReference>
<evidence type="ECO:0000256" key="1">
    <source>
        <dbReference type="ARBA" id="ARBA00004651"/>
    </source>
</evidence>
<dbReference type="GO" id="GO:0005886">
    <property type="term" value="C:plasma membrane"/>
    <property type="evidence" value="ECO:0007669"/>
    <property type="project" value="UniProtKB-SubCell"/>
</dbReference>
<dbReference type="InterPro" id="IPR027256">
    <property type="entry name" value="P-typ_ATPase_IB"/>
</dbReference>
<feature type="region of interest" description="Disordered" evidence="7">
    <location>
        <begin position="1"/>
        <end position="32"/>
    </location>
</feature>
<dbReference type="InterPro" id="IPR036412">
    <property type="entry name" value="HAD-like_sf"/>
</dbReference>
<organism evidence="9 10">
    <name type="scientific">Parafannyhessea umbonata</name>
    <dbReference type="NCBI Taxonomy" id="604330"/>
    <lineage>
        <taxon>Bacteria</taxon>
        <taxon>Bacillati</taxon>
        <taxon>Actinomycetota</taxon>
        <taxon>Coriobacteriia</taxon>
        <taxon>Coriobacteriales</taxon>
        <taxon>Atopobiaceae</taxon>
        <taxon>Parafannyhessea</taxon>
    </lineage>
</organism>
<dbReference type="SUPFAM" id="SSF81653">
    <property type="entry name" value="Calcium ATPase, transduction domain A"/>
    <property type="match status" value="1"/>
</dbReference>
<gene>
    <name evidence="9" type="ORF">SAMN04487824_11026</name>
</gene>
<dbReference type="Proteomes" id="UP000198528">
    <property type="component" value="Unassembled WGS sequence"/>
</dbReference>
<keyword evidence="5 6" id="KW-0472">Membrane</keyword>
<evidence type="ECO:0000256" key="2">
    <source>
        <dbReference type="ARBA" id="ARBA00006024"/>
    </source>
</evidence>
<dbReference type="STRING" id="604330.SAMN04489857_1518"/>
<feature type="compositionally biased region" description="Basic and acidic residues" evidence="7">
    <location>
        <begin position="9"/>
        <end position="19"/>
    </location>
</feature>
<dbReference type="Gene3D" id="3.40.1110.10">
    <property type="entry name" value="Calcium-transporting ATPase, cytoplasmic domain N"/>
    <property type="match status" value="1"/>
</dbReference>
<dbReference type="InterPro" id="IPR023299">
    <property type="entry name" value="ATPase_P-typ_cyto_dom_N"/>
</dbReference>
<dbReference type="PRINTS" id="PR00119">
    <property type="entry name" value="CATATPASE"/>
</dbReference>
<dbReference type="Pfam" id="PF00702">
    <property type="entry name" value="Hydrolase"/>
    <property type="match status" value="1"/>
</dbReference>
<dbReference type="PANTHER" id="PTHR48085:SF5">
    <property type="entry name" value="CADMIUM_ZINC-TRANSPORTING ATPASE HMA4-RELATED"/>
    <property type="match status" value="1"/>
</dbReference>
<dbReference type="InterPro" id="IPR018303">
    <property type="entry name" value="ATPase_P-typ_P_site"/>
</dbReference>
<dbReference type="SUPFAM" id="SSF56784">
    <property type="entry name" value="HAD-like"/>
    <property type="match status" value="1"/>
</dbReference>
<sequence>MSCKCCSSTKDESCRHRDEDEAERDASCGCCSGDADVDSDDDDDDEDPSVLRKKICASAVLLVVAVVINRAAALPLWAQLVTYLPAYLVAGWGVLREAAESIAERRPFDEDFLMSVATLGALLIGFVPGGEPQFAEAVFVMLFFQVGELFEGMAQESSRRSIRELMQIRPDVAYVERDGEVVAADPNDVAVGDVMVVRPGEKIALDGVVIEGQTSLDTVALTGESVPRDAGVGDDVASGCVNLTGLLRVRVTRGFGESTASRIIDLVQNASRSKSRSENFIKRFARVYTPVVVYLAMAVALVPPIFSPDFAAALPTWVLRALTFLVVSCPCALVLSVPLTFFGGIGGASRRGILVKGSNYLEALAKAQTVVFDKTGTLTKGTFKVTQVHPSNMTDEELLHLAAHVEANSTHPIAAALRLAFPLDDDDCVVSDVTEEAGHGVVATVNGHRVAVGNAALMREVGATPETCHTLGGSVVHVAVDGAYAGHVHVADEVKPDAAEAIRALRELGVRRTVMLTGDREVTAEMVARELGIDEFHAELLPEDKLDQVEGLMDSREEDATLAFVGDGINDAPVLARADVGIAMGAMGSDAAIEAADVVLMDDKPSNVAVAMRIARRTLRIARQNIVFAVAVKVAILALAAVGLAPMWLAVFGDVGVMVLCVLNATRALR</sequence>
<dbReference type="InterPro" id="IPR059000">
    <property type="entry name" value="ATPase_P-type_domA"/>
</dbReference>
<dbReference type="InterPro" id="IPR023298">
    <property type="entry name" value="ATPase_P-typ_TM_dom_sf"/>
</dbReference>
<dbReference type="Gene3D" id="3.40.50.1000">
    <property type="entry name" value="HAD superfamily/HAD-like"/>
    <property type="match status" value="1"/>
</dbReference>
<evidence type="ECO:0000256" key="3">
    <source>
        <dbReference type="ARBA" id="ARBA00022692"/>
    </source>
</evidence>
<proteinExistence type="inferred from homology"/>
<dbReference type="NCBIfam" id="TIGR01512">
    <property type="entry name" value="ATPase-IB2_Cd"/>
    <property type="match status" value="1"/>
</dbReference>
<protein>
    <submittedName>
        <fullName evidence="9">Cd2+/Zn2+-exporting ATPase</fullName>
    </submittedName>
</protein>
<keyword evidence="6" id="KW-1003">Cell membrane</keyword>
<dbReference type="EMBL" id="FMZL01000010">
    <property type="protein sequence ID" value="SDC34590.1"/>
    <property type="molecule type" value="Genomic_DNA"/>
</dbReference>
<feature type="transmembrane region" description="Helical" evidence="6">
    <location>
        <begin position="626"/>
        <end position="645"/>
    </location>
</feature>
<dbReference type="InterPro" id="IPR008250">
    <property type="entry name" value="ATPase_P-typ_transduc_dom_A_sf"/>
</dbReference>
<feature type="domain" description="P-type ATPase A" evidence="8">
    <location>
        <begin position="169"/>
        <end position="268"/>
    </location>
</feature>